<reference evidence="1 2" key="1">
    <citation type="journal article" date="2018" name="Mol. Biol. Evol.">
        <title>Broad Genomic Sampling Reveals a Smut Pathogenic Ancestry of the Fungal Clade Ustilaginomycotina.</title>
        <authorList>
            <person name="Kijpornyongpan T."/>
            <person name="Mondo S.J."/>
            <person name="Barry K."/>
            <person name="Sandor L."/>
            <person name="Lee J."/>
            <person name="Lipzen A."/>
            <person name="Pangilinan J."/>
            <person name="LaButti K."/>
            <person name="Hainaut M."/>
            <person name="Henrissat B."/>
            <person name="Grigoriev I.V."/>
            <person name="Spatafora J.W."/>
            <person name="Aime M.C."/>
        </authorList>
    </citation>
    <scope>NUCLEOTIDE SEQUENCE [LARGE SCALE GENOMIC DNA]</scope>
    <source>
        <strain evidence="1 2">SA 807</strain>
    </source>
</reference>
<keyword evidence="2" id="KW-1185">Reference proteome</keyword>
<dbReference type="EMBL" id="KZ819831">
    <property type="protein sequence ID" value="PWN51596.1"/>
    <property type="molecule type" value="Genomic_DNA"/>
</dbReference>
<sequence>MSFGVRLDAEMAAGGENHGLMAAGDYVLDGGESSRSRSSSAEPRTKPMQLDDLPYRHGEESIVPPSPRPSALAPRPKFRAGSNSRGLSLSIPEDGRAFGGLFVPPKDGLAYLDSPDEEQGIIQYALDSRADAASLQSRTATINSASAIMDSKSFKARQGRKKPSRLNLAPPLTLDEAGASSRSVPNSPSVATRPVVGALLRKGKGRTESSILVPTSEAKDLSNTLRGTPRRRPSMPFGNKGVHGVGLDRDSDKGISSGMQRPPEAFRDPSEHILSGKGSTLQHARSVYSRGPVEILPGLFLGDEHNARDNEMLSGLGITTVLNVAKETTLPFQSEQGTSPMISKPSMPSISSRGRTQPNSQHQEPKGPTSDVEVKSGSEETLPALSPTTANKDTFYTPPTTALPSQSILRSPDESDPGSNQRVTIDQISPVSSLSPDTPSITPTFLRNTLSTPNLQSQYQKYSGESPVFAPSIDAVAMRKTVSRDGGSYRLPLTSSSSEDAGEDSSSRASQSSYATTASPSAAEPASLFPPDKEYSFHTDQAYSTRVRSESEKHRWAITTVELPKNATALNIPASPMSNRLSDLRYIKLPWTHDETDLASSDGGFTHGCAIIAEALGIDARLRYPSRLSKDAIVSALGAGADPYGSSGISGEKKGSILVHCQCGVSRSATLVIAFVMQAAALRYGYEESKSLMGMHDCYNMVKEKSASISPNISLIYQLVEWERHLSAAASKLREALGESHEGQQRASAGGSPELGPEVAGWSSEVMDEEMWTKMRMDEERKEAEEEDKRKKERLAEAVRAAAERKAAAERLEGAMPSPDSGHPTVSGQDAGGLSQRRKKKTPALLLKGSAGELQTRLPLARKTPPKLTIGVPKDSGSIIQAIETPHRTTFDKDASFDKELPPLPAEAFEQRGDPHPGPNPDRPSLNTSLAMTETTSPSPTLDPSLPSLPSSETIRARPSTGSEGPPSSFTFGLSSKMGSGRSRPMSTSNATSSPMSVSLSVSSGMARFSYAGPPTASLSGHSSSHGHGVSSSGSSNTLFGAALQSREERRKQHRRTFSSDWPALKANLEMERLNKLELQKKIKETIDG</sequence>
<name>A0ACD0P0L5_9BASI</name>
<dbReference type="Proteomes" id="UP000245626">
    <property type="component" value="Unassembled WGS sequence"/>
</dbReference>
<proteinExistence type="predicted"/>
<accession>A0ACD0P0L5</accession>
<organism evidence="1 2">
    <name type="scientific">Violaceomyces palustris</name>
    <dbReference type="NCBI Taxonomy" id="1673888"/>
    <lineage>
        <taxon>Eukaryota</taxon>
        <taxon>Fungi</taxon>
        <taxon>Dikarya</taxon>
        <taxon>Basidiomycota</taxon>
        <taxon>Ustilaginomycotina</taxon>
        <taxon>Ustilaginomycetes</taxon>
        <taxon>Violaceomycetales</taxon>
        <taxon>Violaceomycetaceae</taxon>
        <taxon>Violaceomyces</taxon>
    </lineage>
</organism>
<evidence type="ECO:0000313" key="1">
    <source>
        <dbReference type="EMBL" id="PWN51596.1"/>
    </source>
</evidence>
<evidence type="ECO:0000313" key="2">
    <source>
        <dbReference type="Proteomes" id="UP000245626"/>
    </source>
</evidence>
<gene>
    <name evidence="1" type="ORF">IE53DRAFT_367924</name>
</gene>
<protein>
    <submittedName>
        <fullName evidence="1">Phosphatases II</fullName>
    </submittedName>
</protein>